<feature type="domain" description="Timeless C-terminal" evidence="3">
    <location>
        <begin position="580"/>
        <end position="665"/>
    </location>
</feature>
<dbReference type="InterPro" id="IPR044998">
    <property type="entry name" value="Timeless"/>
</dbReference>
<proteinExistence type="inferred from homology"/>
<dbReference type="GO" id="GO:0000076">
    <property type="term" value="P:DNA replication checkpoint signaling"/>
    <property type="evidence" value="ECO:0007669"/>
    <property type="project" value="TreeGrafter"/>
</dbReference>
<dbReference type="GO" id="GO:0043111">
    <property type="term" value="P:replication fork arrest"/>
    <property type="evidence" value="ECO:0007669"/>
    <property type="project" value="TreeGrafter"/>
</dbReference>
<reference evidence="4" key="1">
    <citation type="submission" date="2025-08" db="UniProtKB">
        <authorList>
            <consortium name="Ensembl"/>
        </authorList>
    </citation>
    <scope>IDENTIFICATION</scope>
</reference>
<sequence>LNNHFSIGEKDVIFHQGLHNFKNYSHDVGKPVRRVPKRKQMAQDSESQRRSALNVRLFLREFCIDFLENCYNRLMYLVKEGLIRERAQQHDETYYLWAITFFMAFNRGQNFRPDVVSETISNRTFHFIEKNITNYYEMMLTDRKDATSWSRRMHLALKAYQELLLTVNEMDRSKDENIQHSSNVIKSNIFYLMEFREIFLTLLRKYDERMQPRSFLRDLVESTHLFLKMLERFCKGRNNLVVQVRTETDLILALDKFASPNVARPYIILLRSYSQNSVHTNHCITRMLHRLAVDLKMEALLYQLSIFSLFNNILGDPVAVAYQELVTFAKYVLNRFFVFATKNNKAFVELLFWKNVGAVREMTEGYNKDGEDKKKSKWTPEEEEQLQRLYEEYKDSGVIVETILPLLSSSHTRREVVSHMVSMGLVDSMKDLKKERKGTRIVLWTEEQEQELQVLFEEFRETDDVLGNILKRITAKRSRARIVDKILSMGLVSDRRDLYKKRNRSAPGRSTGMTEEEFFDLTEEPQEKELDIEEEEEDQSDQDEDEQGYEELVDNSAKEGQKSMSRDNSLKKIYSLRNMVQTLQQQGLSGPVLWLQNSLNRTADDREEDGVSHAVALVPLTEENEDAMENKTFQKLLRTVGIRAPTDGQESFWRISSSLSVHQLRSVAASLDLVEETAAEGDSEGNKENSLTVEMEDKDNQEMRAQALRALLLSRQRKCTSSNSKCKYATYLVMPILIILLEANKCDFDYLGFSDHIEEKISKKRRRVLDDDDDQRGNEQYLKSSSRILELLLPLPSIDVVQHDSL</sequence>
<dbReference type="GO" id="GO:0031298">
    <property type="term" value="C:replication fork protection complex"/>
    <property type="evidence" value="ECO:0007669"/>
    <property type="project" value="TreeGrafter"/>
</dbReference>
<reference evidence="4" key="2">
    <citation type="submission" date="2025-09" db="UniProtKB">
        <authorList>
            <consortium name="Ensembl"/>
        </authorList>
    </citation>
    <scope>IDENTIFICATION</scope>
</reference>
<dbReference type="Pfam" id="PF26019">
    <property type="entry name" value="HTH_TIMELESS"/>
    <property type="match status" value="2"/>
</dbReference>
<comment type="similarity">
    <text evidence="1">Belongs to the timeless family.</text>
</comment>
<dbReference type="AlphaFoldDB" id="A0A672QUN7"/>
<evidence type="ECO:0000313" key="4">
    <source>
        <dbReference type="Ensembl" id="ENSSGRP00000079907.1"/>
    </source>
</evidence>
<dbReference type="InterPro" id="IPR007725">
    <property type="entry name" value="TIMELESS_C"/>
</dbReference>
<gene>
    <name evidence="4" type="primary">timeless</name>
</gene>
<dbReference type="GO" id="GO:0003677">
    <property type="term" value="F:DNA binding"/>
    <property type="evidence" value="ECO:0007669"/>
    <property type="project" value="TreeGrafter"/>
</dbReference>
<evidence type="ECO:0000313" key="5">
    <source>
        <dbReference type="Proteomes" id="UP000472262"/>
    </source>
</evidence>
<organism evidence="4 5">
    <name type="scientific">Sinocyclocheilus grahami</name>
    <name type="common">Dianchi golden-line fish</name>
    <name type="synonym">Barbus grahami</name>
    <dbReference type="NCBI Taxonomy" id="75366"/>
    <lineage>
        <taxon>Eukaryota</taxon>
        <taxon>Metazoa</taxon>
        <taxon>Chordata</taxon>
        <taxon>Craniata</taxon>
        <taxon>Vertebrata</taxon>
        <taxon>Euteleostomi</taxon>
        <taxon>Actinopterygii</taxon>
        <taxon>Neopterygii</taxon>
        <taxon>Teleostei</taxon>
        <taxon>Ostariophysi</taxon>
        <taxon>Cypriniformes</taxon>
        <taxon>Cyprinidae</taxon>
        <taxon>Cyprininae</taxon>
        <taxon>Sinocyclocheilus</taxon>
    </lineage>
</organism>
<dbReference type="PANTHER" id="PTHR22940:SF4">
    <property type="entry name" value="PROTEIN TIMELESS HOMOLOG"/>
    <property type="match status" value="1"/>
</dbReference>
<dbReference type="Pfam" id="PF05029">
    <property type="entry name" value="TIMELESS_C"/>
    <property type="match status" value="1"/>
</dbReference>
<feature type="region of interest" description="Disordered" evidence="2">
    <location>
        <begin position="502"/>
        <end position="566"/>
    </location>
</feature>
<name>A0A672QUN7_SINGR</name>
<evidence type="ECO:0000256" key="1">
    <source>
        <dbReference type="ARBA" id="ARBA00008174"/>
    </source>
</evidence>
<protein>
    <recommendedName>
        <fullName evidence="3">Timeless C-terminal domain-containing protein</fullName>
    </recommendedName>
</protein>
<feature type="compositionally biased region" description="Acidic residues" evidence="2">
    <location>
        <begin position="514"/>
        <end position="553"/>
    </location>
</feature>
<dbReference type="GO" id="GO:0006281">
    <property type="term" value="P:DNA repair"/>
    <property type="evidence" value="ECO:0007669"/>
    <property type="project" value="TreeGrafter"/>
</dbReference>
<evidence type="ECO:0000259" key="3">
    <source>
        <dbReference type="Pfam" id="PF05029"/>
    </source>
</evidence>
<accession>A0A672QUN7</accession>
<dbReference type="Ensembl" id="ENSSGRT00000085095.1">
    <property type="protein sequence ID" value="ENSSGRP00000079907.1"/>
    <property type="gene ID" value="ENSSGRG00000040407.1"/>
</dbReference>
<keyword evidence="5" id="KW-1185">Reference proteome</keyword>
<evidence type="ECO:0000256" key="2">
    <source>
        <dbReference type="SAM" id="MobiDB-lite"/>
    </source>
</evidence>
<dbReference type="Proteomes" id="UP000472262">
    <property type="component" value="Unassembled WGS sequence"/>
</dbReference>
<dbReference type="PANTHER" id="PTHR22940">
    <property type="entry name" value="TIMEOUT/TIMELESS-2"/>
    <property type="match status" value="1"/>
</dbReference>
<feature type="compositionally biased region" description="Basic and acidic residues" evidence="2">
    <location>
        <begin position="556"/>
        <end position="566"/>
    </location>
</feature>